<dbReference type="InterPro" id="IPR010730">
    <property type="entry name" value="HET"/>
</dbReference>
<keyword evidence="4" id="KW-1185">Reference proteome</keyword>
<feature type="domain" description="Heterokaryon incompatibility" evidence="2">
    <location>
        <begin position="80"/>
        <end position="224"/>
    </location>
</feature>
<dbReference type="AlphaFoldDB" id="A0AA40B2L4"/>
<dbReference type="Pfam" id="PF26639">
    <property type="entry name" value="Het-6_barrel"/>
    <property type="match status" value="1"/>
</dbReference>
<feature type="compositionally biased region" description="Low complexity" evidence="1">
    <location>
        <begin position="23"/>
        <end position="32"/>
    </location>
</feature>
<gene>
    <name evidence="3" type="ORF">B0T21DRAFT_35373</name>
</gene>
<dbReference type="EMBL" id="JAUKTV010000010">
    <property type="protein sequence ID" value="KAK0726506.1"/>
    <property type="molecule type" value="Genomic_DNA"/>
</dbReference>
<protein>
    <submittedName>
        <fullName evidence="3">Heterokaryon incompatibility protein-domain-containing protein</fullName>
    </submittedName>
</protein>
<proteinExistence type="predicted"/>
<dbReference type="InterPro" id="IPR052895">
    <property type="entry name" value="HetReg/Transcr_Mod"/>
</dbReference>
<name>A0AA40B2L4_9PEZI</name>
<feature type="region of interest" description="Disordered" evidence="1">
    <location>
        <begin position="1"/>
        <end position="34"/>
    </location>
</feature>
<dbReference type="PANTHER" id="PTHR24148:SF73">
    <property type="entry name" value="HET DOMAIN PROTEIN (AFU_ORTHOLOGUE AFUA_8G01020)"/>
    <property type="match status" value="1"/>
</dbReference>
<evidence type="ECO:0000313" key="3">
    <source>
        <dbReference type="EMBL" id="KAK0726506.1"/>
    </source>
</evidence>
<accession>A0AA40B2L4</accession>
<evidence type="ECO:0000259" key="2">
    <source>
        <dbReference type="Pfam" id="PF06985"/>
    </source>
</evidence>
<dbReference type="Proteomes" id="UP001172159">
    <property type="component" value="Unassembled WGS sequence"/>
</dbReference>
<comment type="caution">
    <text evidence="3">The sequence shown here is derived from an EMBL/GenBank/DDBJ whole genome shotgun (WGS) entry which is preliminary data.</text>
</comment>
<sequence length="628" mass="70083">MSFKIYGQDAAGDSSPRPSALPTTTQKTTRPTSHSFQYQELESLPSAVRMLRVHPFISSPDEPLKADLVHTRLGAENHNFIALSYCWGNSPTERPISLNGETFFITESLWSALMSLRPRPGEEPIMTWADAVCINQQNLPERNRQVQRMTEIYGQAEYVAVHLGPETDSTALALTQLQALADSQDSIASMIANTTKQDDLHHRWQALIDFLALDYWHRLWIVQEIMLARSAVIYCGSQVIPWATYRDAIAGLTRHSELLLKFHSIDEYPVPRMNRTWYGIIAAHMESQLDPKGSNNRSSSTTDFLSLMESHRYRKCVEPKDKIYGMLGLVSAEQRQLVTVDYAASLTEVFTSFVGSVIQNTQRLDIICFTRHSPVYERPDRLPTWVPDWAYQRETLPIRASAAVRFDASRGRRAESGITGAGFKLSFRGVRMDTIGLCSVTCSLPWNGGGLLLALASAWMMARGALGNETDTAERFCEAVFFGSGRKQFGAEHVGRMFQTFRDYQQMMMDSSFLPLDSGVFSTTVTAVDQSVDKATSRAIWSLAGNCLAGRRAFVTRQQALLGVGSGYLGNNDVVCVPLGCDTPVVLRALGNGEYRFVGDAYVCGYMGGRAMSELDERQKELEEFVVV</sequence>
<reference evidence="3" key="1">
    <citation type="submission" date="2023-06" db="EMBL/GenBank/DDBJ databases">
        <title>Genome-scale phylogeny and comparative genomics of the fungal order Sordariales.</title>
        <authorList>
            <consortium name="Lawrence Berkeley National Laboratory"/>
            <person name="Hensen N."/>
            <person name="Bonometti L."/>
            <person name="Westerberg I."/>
            <person name="Brannstrom I.O."/>
            <person name="Guillou S."/>
            <person name="Cros-Aarteil S."/>
            <person name="Calhoun S."/>
            <person name="Haridas S."/>
            <person name="Kuo A."/>
            <person name="Mondo S."/>
            <person name="Pangilinan J."/>
            <person name="Riley R."/>
            <person name="Labutti K."/>
            <person name="Andreopoulos B."/>
            <person name="Lipzen A."/>
            <person name="Chen C."/>
            <person name="Yanf M."/>
            <person name="Daum C."/>
            <person name="Ng V."/>
            <person name="Clum A."/>
            <person name="Steindorff A."/>
            <person name="Ohm R."/>
            <person name="Martin F."/>
            <person name="Silar P."/>
            <person name="Natvig D."/>
            <person name="Lalanne C."/>
            <person name="Gautier V."/>
            <person name="Ament-Velasquez S.L."/>
            <person name="Kruys A."/>
            <person name="Hutchinson M.I."/>
            <person name="Powell A.J."/>
            <person name="Barry K."/>
            <person name="Miller A.N."/>
            <person name="Grigoriev I.V."/>
            <person name="Debuchy R."/>
            <person name="Gladieux P."/>
            <person name="Thoren M.H."/>
            <person name="Johannesson H."/>
        </authorList>
    </citation>
    <scope>NUCLEOTIDE SEQUENCE</scope>
    <source>
        <strain evidence="3">CBS 540.89</strain>
    </source>
</reference>
<dbReference type="Pfam" id="PF06985">
    <property type="entry name" value="HET"/>
    <property type="match status" value="1"/>
</dbReference>
<evidence type="ECO:0000313" key="4">
    <source>
        <dbReference type="Proteomes" id="UP001172159"/>
    </source>
</evidence>
<evidence type="ECO:0000256" key="1">
    <source>
        <dbReference type="SAM" id="MobiDB-lite"/>
    </source>
</evidence>
<organism evidence="3 4">
    <name type="scientific">Apiosordaria backusii</name>
    <dbReference type="NCBI Taxonomy" id="314023"/>
    <lineage>
        <taxon>Eukaryota</taxon>
        <taxon>Fungi</taxon>
        <taxon>Dikarya</taxon>
        <taxon>Ascomycota</taxon>
        <taxon>Pezizomycotina</taxon>
        <taxon>Sordariomycetes</taxon>
        <taxon>Sordariomycetidae</taxon>
        <taxon>Sordariales</taxon>
        <taxon>Lasiosphaeriaceae</taxon>
        <taxon>Apiosordaria</taxon>
    </lineage>
</organism>
<dbReference type="PANTHER" id="PTHR24148">
    <property type="entry name" value="ANKYRIN REPEAT DOMAIN-CONTAINING PROTEIN 39 HOMOLOG-RELATED"/>
    <property type="match status" value="1"/>
</dbReference>